<evidence type="ECO:0000313" key="7">
    <source>
        <dbReference type="Proteomes" id="UP001233172"/>
    </source>
</evidence>
<gene>
    <name evidence="6" type="ORF">Bpfe_026764</name>
</gene>
<evidence type="ECO:0000256" key="1">
    <source>
        <dbReference type="ARBA" id="ARBA00005352"/>
    </source>
</evidence>
<evidence type="ECO:0000259" key="5">
    <source>
        <dbReference type="Pfam" id="PF19033"/>
    </source>
</evidence>
<dbReference type="AlphaFoldDB" id="A0AAD8AWU6"/>
<name>A0AAD8AWU6_BIOPF</name>
<evidence type="ECO:0000313" key="6">
    <source>
        <dbReference type="EMBL" id="KAK0043797.1"/>
    </source>
</evidence>
<organism evidence="6 7">
    <name type="scientific">Biomphalaria pfeifferi</name>
    <name type="common">Bloodfluke planorb</name>
    <name type="synonym">Freshwater snail</name>
    <dbReference type="NCBI Taxonomy" id="112525"/>
    <lineage>
        <taxon>Eukaryota</taxon>
        <taxon>Metazoa</taxon>
        <taxon>Spiralia</taxon>
        <taxon>Lophotrochozoa</taxon>
        <taxon>Mollusca</taxon>
        <taxon>Gastropoda</taxon>
        <taxon>Heterobranchia</taxon>
        <taxon>Euthyneura</taxon>
        <taxon>Panpulmonata</taxon>
        <taxon>Hygrophila</taxon>
        <taxon>Lymnaeoidea</taxon>
        <taxon>Planorbidae</taxon>
        <taxon>Biomphalaria</taxon>
    </lineage>
</organism>
<feature type="region of interest" description="Disordered" evidence="2">
    <location>
        <begin position="476"/>
        <end position="538"/>
    </location>
</feature>
<dbReference type="Pfam" id="PF19032">
    <property type="entry name" value="Intu_longin_2"/>
    <property type="match status" value="1"/>
</dbReference>
<keyword evidence="7" id="KW-1185">Reference proteome</keyword>
<reference evidence="6" key="1">
    <citation type="journal article" date="2023" name="PLoS Negl. Trop. Dis.">
        <title>A genome sequence for Biomphalaria pfeifferi, the major vector snail for the human-infecting parasite Schistosoma mansoni.</title>
        <authorList>
            <person name="Bu L."/>
            <person name="Lu L."/>
            <person name="Laidemitt M.R."/>
            <person name="Zhang S.M."/>
            <person name="Mutuku M."/>
            <person name="Mkoji G."/>
            <person name="Steinauer M."/>
            <person name="Loker E.S."/>
        </authorList>
    </citation>
    <scope>NUCLEOTIDE SEQUENCE</scope>
    <source>
        <strain evidence="6">KasaAsao</strain>
    </source>
</reference>
<dbReference type="InterPro" id="IPR043989">
    <property type="entry name" value="CCZ1/INTU/HSP4_longin_3"/>
</dbReference>
<evidence type="ECO:0000259" key="3">
    <source>
        <dbReference type="Pfam" id="PF19031"/>
    </source>
</evidence>
<proteinExistence type="inferred from homology"/>
<sequence length="765" mass="87447">MSEDISLLNFFVFNSEYGPREGEEEKKILFYYPGEVDVDTKIKRVGLSEAIIKFSETFSDKPCQSLHTQKTRQVFYEPEPCFWIVMTVAIPFKEKIKDGQPFTEYRDDHVQDSVYEAILRQAYKMFKLFNGTFTTILARANGEVEALKQRLEHFYDKYLLTLKLAQGDILDVFNGIHFLPLDKNTYLRIQCFINSLEATFPFVKYTAFLYNEKLVWSGLEQEDMRIMYKYLTHSLFPTFMEQELHGGQNRPPVTSGHYGKFMTGPPNLNDDRNMGKLPRVYVNTEEIDEECYLLVYTALSATICLLVNVRSPLIVPLCRKLDSMLGPQMTKLASDISEQYNKRVAALNSTEPVFKYVYFNHMNLAQQTTVHIDLQKRSGVNIHKDVLRLLGDINADLTKENEDGETIVKTTSDVWVVGKKSDQREFYVIITQRTANLIDINEEVKSNHHVITPPRNSNHHVITPPRNSNHHVITPTRNSNHHSITPPRNSNHHVITPPRNSNHHVITPPRNSNHHVITPPRNSNHHVITPPRNSNHHVITPPRNSNHHVITPPRNSNHHVITPPRNSNHHVITPPRNSNHHVITPPRNSNHRAKVTTTSLHHRATVTTTSLHHRATVTTTSLHHRATVTTTSLHHRATVTTTSLHHRATVTTTSLHHRATVTTTSLHHRATVTTTSLHHRATVTTTSLHHRATVTTTSLHHRATVTTTSLHHRATVTTTSLHHRATVTTTSLHHRATVTTTSLHHRATVTTTSLHHRKEFLEIKT</sequence>
<comment type="similarity">
    <text evidence="1">Belongs to the CCZ1 family.</text>
</comment>
<dbReference type="InterPro" id="IPR043988">
    <property type="entry name" value="CCZ1/INTU_longin_2"/>
</dbReference>
<evidence type="ECO:0000256" key="2">
    <source>
        <dbReference type="SAM" id="MobiDB-lite"/>
    </source>
</evidence>
<dbReference type="Pfam" id="PF19031">
    <property type="entry name" value="Intu_longin_1"/>
    <property type="match status" value="1"/>
</dbReference>
<dbReference type="Proteomes" id="UP001233172">
    <property type="component" value="Unassembled WGS sequence"/>
</dbReference>
<feature type="domain" description="CCZ1/INTU/HPS4 third Longin" evidence="5">
    <location>
        <begin position="350"/>
        <end position="446"/>
    </location>
</feature>
<dbReference type="PANTHER" id="PTHR13056">
    <property type="entry name" value="VACUOLAR FUSION PROTEIN CCZ1 HOMOLOG-RELATED"/>
    <property type="match status" value="1"/>
</dbReference>
<feature type="domain" description="CCZ1/INTU/HSP4 first Longin" evidence="3">
    <location>
        <begin position="8"/>
        <end position="131"/>
    </location>
</feature>
<protein>
    <submittedName>
        <fullName evidence="6">Vacuolar fusion protein CCZ1</fullName>
    </submittedName>
</protein>
<dbReference type="GO" id="GO:0016192">
    <property type="term" value="P:vesicle-mediated transport"/>
    <property type="evidence" value="ECO:0007669"/>
    <property type="project" value="InterPro"/>
</dbReference>
<dbReference type="InterPro" id="IPR043987">
    <property type="entry name" value="CCZ1/INTU/HSP4_longin_1"/>
</dbReference>
<dbReference type="GO" id="GO:0035658">
    <property type="term" value="C:Mon1-Ccz1 complex"/>
    <property type="evidence" value="ECO:0007669"/>
    <property type="project" value="InterPro"/>
</dbReference>
<comment type="caution">
    <text evidence="6">The sequence shown here is derived from an EMBL/GenBank/DDBJ whole genome shotgun (WGS) entry which is preliminary data.</text>
</comment>
<dbReference type="InterPro" id="IPR013176">
    <property type="entry name" value="Ccz1"/>
</dbReference>
<dbReference type="PANTHER" id="PTHR13056:SF0">
    <property type="entry name" value="VACUOLAR FUSION PROTEIN CCZ1 HOMOLOG-RELATED"/>
    <property type="match status" value="1"/>
</dbReference>
<dbReference type="Pfam" id="PF19033">
    <property type="entry name" value="Intu_longin_3"/>
    <property type="match status" value="1"/>
</dbReference>
<accession>A0AAD8AWU6</accession>
<dbReference type="EMBL" id="JASAOG010000211">
    <property type="protein sequence ID" value="KAK0043797.1"/>
    <property type="molecule type" value="Genomic_DNA"/>
</dbReference>
<evidence type="ECO:0000259" key="4">
    <source>
        <dbReference type="Pfam" id="PF19032"/>
    </source>
</evidence>
<reference evidence="6" key="2">
    <citation type="submission" date="2023-04" db="EMBL/GenBank/DDBJ databases">
        <authorList>
            <person name="Bu L."/>
            <person name="Lu L."/>
            <person name="Laidemitt M.R."/>
            <person name="Zhang S.M."/>
            <person name="Mutuku M."/>
            <person name="Mkoji G."/>
            <person name="Steinauer M."/>
            <person name="Loker E.S."/>
        </authorList>
    </citation>
    <scope>NUCLEOTIDE SEQUENCE</scope>
    <source>
        <strain evidence="6">KasaAsao</strain>
        <tissue evidence="6">Whole Snail</tissue>
    </source>
</reference>
<feature type="domain" description="CCZ1/INTU second Longin" evidence="4">
    <location>
        <begin position="203"/>
        <end position="325"/>
    </location>
</feature>